<gene>
    <name evidence="1" type="ORF">CJ203_09975</name>
</gene>
<organism evidence="1 2">
    <name type="scientific">Corynebacterium tuscaniense</name>
    <dbReference type="NCBI Taxonomy" id="302449"/>
    <lineage>
        <taxon>Bacteria</taxon>
        <taxon>Bacillati</taxon>
        <taxon>Actinomycetota</taxon>
        <taxon>Actinomycetes</taxon>
        <taxon>Mycobacteriales</taxon>
        <taxon>Corynebacteriaceae</taxon>
        <taxon>Corynebacterium</taxon>
    </lineage>
</organism>
<accession>A0A2N6T2W0</accession>
<evidence type="ECO:0008006" key="3">
    <source>
        <dbReference type="Google" id="ProtNLM"/>
    </source>
</evidence>
<evidence type="ECO:0000313" key="2">
    <source>
        <dbReference type="Proteomes" id="UP000235836"/>
    </source>
</evidence>
<name>A0A2N6T2W0_9CORY</name>
<dbReference type="Proteomes" id="UP000235836">
    <property type="component" value="Unassembled WGS sequence"/>
</dbReference>
<proteinExistence type="predicted"/>
<dbReference type="AlphaFoldDB" id="A0A2N6T2W0"/>
<reference evidence="1 2" key="1">
    <citation type="submission" date="2017-09" db="EMBL/GenBank/DDBJ databases">
        <title>Bacterial strain isolated from the female urinary microbiota.</title>
        <authorList>
            <person name="Thomas-White K."/>
            <person name="Kumar N."/>
            <person name="Forster S."/>
            <person name="Putonti C."/>
            <person name="Lawley T."/>
            <person name="Wolfe A.J."/>
        </authorList>
    </citation>
    <scope>NUCLEOTIDE SEQUENCE [LARGE SCALE GENOMIC DNA]</scope>
    <source>
        <strain evidence="1 2">UMB0792</strain>
    </source>
</reference>
<keyword evidence="2" id="KW-1185">Reference proteome</keyword>
<dbReference type="RefSeq" id="WP_034663535.1">
    <property type="nucleotide sequence ID" value="NZ_JBHRZL010000039.1"/>
</dbReference>
<dbReference type="EMBL" id="PNHG01000020">
    <property type="protein sequence ID" value="PMC63635.1"/>
    <property type="molecule type" value="Genomic_DNA"/>
</dbReference>
<evidence type="ECO:0000313" key="1">
    <source>
        <dbReference type="EMBL" id="PMC63635.1"/>
    </source>
</evidence>
<dbReference type="InterPro" id="IPR019660">
    <property type="entry name" value="Put_sensory_transdc_reg_YbjN"/>
</dbReference>
<dbReference type="Pfam" id="PF10722">
    <property type="entry name" value="YbjN"/>
    <property type="match status" value="1"/>
</dbReference>
<protein>
    <recommendedName>
        <fullName evidence="3">YbjN domain-containing protein</fullName>
    </recommendedName>
</protein>
<sequence>MTTANSTPNLVTIERIVDAFSQSGVSITADPTGRVAQGTHDKLELLVVLLDSVFIVRADSSTDTAADSPDANYYLAANEVNSTLIGARAIVGNKSENLVIRTEAEVSVAAGMTDEQLGSASVRAVKAVVDAHNAMVALSEQISQAQAELADDADGTANTP</sequence>
<comment type="caution">
    <text evidence="1">The sequence shown here is derived from an EMBL/GenBank/DDBJ whole genome shotgun (WGS) entry which is preliminary data.</text>
</comment>